<evidence type="ECO:0000313" key="2">
    <source>
        <dbReference type="Proteomes" id="UP000184315"/>
    </source>
</evidence>
<gene>
    <name evidence="1" type="ORF">PL921480278</name>
</gene>
<dbReference type="Proteomes" id="UP000184315">
    <property type="component" value="Unassembled WGS sequence"/>
</dbReference>
<protein>
    <submittedName>
        <fullName evidence="1">Uncharacterized protein</fullName>
    </submittedName>
</protein>
<accession>A0A1J1LU94</accession>
<reference evidence="2" key="1">
    <citation type="submission" date="2015-10" db="EMBL/GenBank/DDBJ databases">
        <authorList>
            <person name="Regsiter A."/>
            <person name="william w."/>
        </authorList>
    </citation>
    <scope>NUCLEOTIDE SEQUENCE [LARGE SCALE GENOMIC DNA]</scope>
</reference>
<sequence>MIRQAPTRSAKEQQAGFDAILSSKVRTVSLGVTTWDFFQC</sequence>
<keyword evidence="2" id="KW-1185">Reference proteome</keyword>
<proteinExistence type="predicted"/>
<name>A0A1J1LU94_9CYAN</name>
<dbReference type="EMBL" id="CZDF01000188">
    <property type="protein sequence ID" value="CUR36168.1"/>
    <property type="molecule type" value="Genomic_DNA"/>
</dbReference>
<organism evidence="1 2">
    <name type="scientific">Planktothrix tepida PCC 9214</name>
    <dbReference type="NCBI Taxonomy" id="671072"/>
    <lineage>
        <taxon>Bacteria</taxon>
        <taxon>Bacillati</taxon>
        <taxon>Cyanobacteriota</taxon>
        <taxon>Cyanophyceae</taxon>
        <taxon>Oscillatoriophycideae</taxon>
        <taxon>Oscillatoriales</taxon>
        <taxon>Microcoleaceae</taxon>
        <taxon>Planktothrix</taxon>
    </lineage>
</organism>
<evidence type="ECO:0000313" key="1">
    <source>
        <dbReference type="EMBL" id="CUR36168.1"/>
    </source>
</evidence>
<dbReference type="AlphaFoldDB" id="A0A1J1LU94"/>